<organism evidence="8">
    <name type="scientific">Thrips palmi</name>
    <name type="common">Melon thrips</name>
    <dbReference type="NCBI Taxonomy" id="161013"/>
    <lineage>
        <taxon>Eukaryota</taxon>
        <taxon>Metazoa</taxon>
        <taxon>Ecdysozoa</taxon>
        <taxon>Arthropoda</taxon>
        <taxon>Hexapoda</taxon>
        <taxon>Insecta</taxon>
        <taxon>Pterygota</taxon>
        <taxon>Neoptera</taxon>
        <taxon>Paraneoptera</taxon>
        <taxon>Thysanoptera</taxon>
        <taxon>Terebrantia</taxon>
        <taxon>Thripoidea</taxon>
        <taxon>Thripidae</taxon>
        <taxon>Thrips</taxon>
    </lineage>
</organism>
<dbReference type="OrthoDB" id="242866at2759"/>
<feature type="compositionally biased region" description="Polar residues" evidence="6">
    <location>
        <begin position="67"/>
        <end position="98"/>
    </location>
</feature>
<dbReference type="InterPro" id="IPR007273">
    <property type="entry name" value="SCAMP"/>
</dbReference>
<proteinExistence type="inferred from homology"/>
<dbReference type="RefSeq" id="XP_034241466.1">
    <property type="nucleotide sequence ID" value="XM_034385575.1"/>
</dbReference>
<dbReference type="Pfam" id="PF04144">
    <property type="entry name" value="SCAMP"/>
    <property type="match status" value="1"/>
</dbReference>
<dbReference type="PANTHER" id="PTHR10687">
    <property type="entry name" value="SECRETORY CARRIER-ASSOCIATED MEMBRANE PROTEIN SCAMP"/>
    <property type="match status" value="1"/>
</dbReference>
<feature type="transmembrane region" description="Helical" evidence="5">
    <location>
        <begin position="193"/>
        <end position="214"/>
    </location>
</feature>
<dbReference type="CTD" id="32470"/>
<dbReference type="KEGG" id="tpal:117645397"/>
<dbReference type="GO" id="GO:0032588">
    <property type="term" value="C:trans-Golgi network membrane"/>
    <property type="evidence" value="ECO:0007669"/>
    <property type="project" value="TreeGrafter"/>
</dbReference>
<feature type="compositionally biased region" description="Polar residues" evidence="6">
    <location>
        <begin position="25"/>
        <end position="34"/>
    </location>
</feature>
<evidence type="ECO:0000256" key="1">
    <source>
        <dbReference type="ARBA" id="ARBA00004141"/>
    </source>
</evidence>
<reference evidence="8" key="1">
    <citation type="submission" date="2025-08" db="UniProtKB">
        <authorList>
            <consortium name="RefSeq"/>
        </authorList>
    </citation>
    <scope>IDENTIFICATION</scope>
    <source>
        <tissue evidence="8">Total insect</tissue>
    </source>
</reference>
<comment type="subcellular location">
    <subcellularLocation>
        <location evidence="1 5">Membrane</location>
        <topology evidence="1 5">Multi-pass membrane protein</topology>
    </subcellularLocation>
</comment>
<evidence type="ECO:0000256" key="2">
    <source>
        <dbReference type="ARBA" id="ARBA00022692"/>
    </source>
</evidence>
<dbReference type="GO" id="GO:0055038">
    <property type="term" value="C:recycling endosome membrane"/>
    <property type="evidence" value="ECO:0007669"/>
    <property type="project" value="TreeGrafter"/>
</dbReference>
<dbReference type="FunCoup" id="A0A6P8YW45">
    <property type="interactions" value="732"/>
</dbReference>
<dbReference type="InParanoid" id="A0A6P8YW45"/>
<dbReference type="GeneID" id="117645397"/>
<dbReference type="GO" id="GO:0015031">
    <property type="term" value="P:protein transport"/>
    <property type="evidence" value="ECO:0007669"/>
    <property type="project" value="InterPro"/>
</dbReference>
<keyword evidence="3 5" id="KW-1133">Transmembrane helix</keyword>
<keyword evidence="4 5" id="KW-0472">Membrane</keyword>
<feature type="transmembrane region" description="Helical" evidence="5">
    <location>
        <begin position="226"/>
        <end position="249"/>
    </location>
</feature>
<evidence type="ECO:0000313" key="7">
    <source>
        <dbReference type="Proteomes" id="UP000515158"/>
    </source>
</evidence>
<protein>
    <recommendedName>
        <fullName evidence="5">Secretory carrier-associated membrane protein</fullName>
        <shortName evidence="5">Secretory carrier membrane protein</shortName>
    </recommendedName>
</protein>
<comment type="similarity">
    <text evidence="5">Belongs to the SCAMP family.</text>
</comment>
<evidence type="ECO:0000256" key="5">
    <source>
        <dbReference type="RuleBase" id="RU363122"/>
    </source>
</evidence>
<feature type="region of interest" description="Disordered" evidence="6">
    <location>
        <begin position="1"/>
        <end position="108"/>
    </location>
</feature>
<dbReference type="PANTHER" id="PTHR10687:SF2">
    <property type="entry name" value="SECRETORY CARRIER-ASSOCIATED MEMBRANE PROTEIN"/>
    <property type="match status" value="1"/>
</dbReference>
<name>A0A6P8YW45_THRPL</name>
<evidence type="ECO:0000256" key="4">
    <source>
        <dbReference type="ARBA" id="ARBA00023136"/>
    </source>
</evidence>
<accession>A0A6P8YW45</accession>
<sequence>MSGFDENPFSEPTIDNPFEDPAVRQVTTSTNNAQRGLEDYNPFEDQQPQPKMMGGGAGGATMFRPPTAQSAIMQPSQEATPPPSYNRSAQQTQMTTAEFQRRQEELEKKAQELARKEEELKNAPYNVKRNNWPPLPEKCCFQPCFYQDIAVDIPHEFQKIVQQLYYAWMFHSCVMVLNILGGLALLFRAGDFSTFGLGILYMMLFAPVSFLCWFRPAYKAFRSDSSFNFMVFFFVFFFQLVVTSIQAIGIPGSGTCGILTALKSFDKSASGIAVGIILLIVACGFIGAAVMDLLLLSKIHRIYRSTGASFAKAQQEFTNGILSNETVRSAASDAAAATVRAQLSQQTSSRY</sequence>
<evidence type="ECO:0000313" key="8">
    <source>
        <dbReference type="RefSeq" id="XP_034241466.1"/>
    </source>
</evidence>
<feature type="compositionally biased region" description="Basic and acidic residues" evidence="6">
    <location>
        <begin position="99"/>
        <end position="108"/>
    </location>
</feature>
<feature type="transmembrane region" description="Helical" evidence="5">
    <location>
        <begin position="269"/>
        <end position="295"/>
    </location>
</feature>
<keyword evidence="7" id="KW-1185">Reference proteome</keyword>
<dbReference type="AlphaFoldDB" id="A0A6P8YW45"/>
<keyword evidence="5" id="KW-0813">Transport</keyword>
<gene>
    <name evidence="8" type="primary">LOC117645397</name>
</gene>
<evidence type="ECO:0000256" key="6">
    <source>
        <dbReference type="SAM" id="MobiDB-lite"/>
    </source>
</evidence>
<dbReference type="Proteomes" id="UP000515158">
    <property type="component" value="Unplaced"/>
</dbReference>
<keyword evidence="2 5" id="KW-0812">Transmembrane</keyword>
<evidence type="ECO:0000256" key="3">
    <source>
        <dbReference type="ARBA" id="ARBA00022989"/>
    </source>
</evidence>
<feature type="transmembrane region" description="Helical" evidence="5">
    <location>
        <begin position="165"/>
        <end position="187"/>
    </location>
</feature>